<comment type="caution">
    <text evidence="2">The sequence shown here is derived from an EMBL/GenBank/DDBJ whole genome shotgun (WGS) entry which is preliminary data.</text>
</comment>
<reference evidence="2" key="1">
    <citation type="submission" date="2019-11" db="EMBL/GenBank/DDBJ databases">
        <title>Leishmania tarentolae CDS.</title>
        <authorList>
            <person name="Goto Y."/>
            <person name="Yamagishi J."/>
        </authorList>
    </citation>
    <scope>NUCLEOTIDE SEQUENCE [LARGE SCALE GENOMIC DNA]</scope>
    <source>
        <strain evidence="2">Parrot Tar II</strain>
    </source>
</reference>
<name>A0A640KC03_LEITA</name>
<evidence type="ECO:0000313" key="3">
    <source>
        <dbReference type="Proteomes" id="UP000419144"/>
    </source>
</evidence>
<evidence type="ECO:0000313" key="2">
    <source>
        <dbReference type="EMBL" id="GET86564.1"/>
    </source>
</evidence>
<dbReference type="OrthoDB" id="10436742at2759"/>
<feature type="compositionally biased region" description="Basic and acidic residues" evidence="1">
    <location>
        <begin position="57"/>
        <end position="85"/>
    </location>
</feature>
<protein>
    <submittedName>
        <fullName evidence="2">Histone H3</fullName>
    </submittedName>
</protein>
<dbReference type="EMBL" id="BLBS01000012">
    <property type="protein sequence ID" value="GET86564.1"/>
    <property type="molecule type" value="Genomic_DNA"/>
</dbReference>
<organism evidence="2 3">
    <name type="scientific">Leishmania tarentolae</name>
    <name type="common">Sauroleishmania tarentolae</name>
    <dbReference type="NCBI Taxonomy" id="5689"/>
    <lineage>
        <taxon>Eukaryota</taxon>
        <taxon>Discoba</taxon>
        <taxon>Euglenozoa</taxon>
        <taxon>Kinetoplastea</taxon>
        <taxon>Metakinetoplastina</taxon>
        <taxon>Trypanosomatida</taxon>
        <taxon>Trypanosomatidae</taxon>
        <taxon>Leishmaniinae</taxon>
        <taxon>Leishmania</taxon>
        <taxon>lizard Leishmania</taxon>
    </lineage>
</organism>
<feature type="region of interest" description="Disordered" evidence="1">
    <location>
        <begin position="23"/>
        <end position="180"/>
    </location>
</feature>
<dbReference type="VEuPathDB" id="TriTrypDB:LtaPh_1013561"/>
<feature type="compositionally biased region" description="Basic and acidic residues" evidence="1">
    <location>
        <begin position="93"/>
        <end position="110"/>
    </location>
</feature>
<dbReference type="Proteomes" id="UP000419144">
    <property type="component" value="Unassembled WGS sequence"/>
</dbReference>
<feature type="compositionally biased region" description="Basic and acidic residues" evidence="1">
    <location>
        <begin position="153"/>
        <end position="165"/>
    </location>
</feature>
<dbReference type="AlphaFoldDB" id="A0A640KC03"/>
<sequence length="180" mass="19196">MDRATACLILSHLLHPHYASSTSLAHTPQLPQPPPQPTHPSTFPPLLHPTAPHHVPHQGDRPREAHHHVEEEQEGAERGVRREEGAPPLAPGHVRDPRDPQVPEEHEPADPVRAVPAPGARGVERAEGGPALPEQRHHGDPGGDGGVRCVADGGHEPRLHPREACDDPAEGHSAGAAPAR</sequence>
<keyword evidence="3" id="KW-1185">Reference proteome</keyword>
<evidence type="ECO:0000256" key="1">
    <source>
        <dbReference type="SAM" id="MobiDB-lite"/>
    </source>
</evidence>
<accession>A0A640KC03</accession>
<proteinExistence type="predicted"/>
<feature type="compositionally biased region" description="Pro residues" evidence="1">
    <location>
        <begin position="30"/>
        <end position="47"/>
    </location>
</feature>
<gene>
    <name evidence="2" type="ORF">LtaPh_1013561</name>
</gene>